<dbReference type="InterPro" id="IPR036291">
    <property type="entry name" value="NAD(P)-bd_dom_sf"/>
</dbReference>
<comment type="similarity">
    <text evidence="1 4">Belongs to the D-isomer specific 2-hydroxyacid dehydrogenase family.</text>
</comment>
<keyword evidence="3" id="KW-0520">NAD</keyword>
<dbReference type="FunFam" id="3.40.50.720:FF:000203">
    <property type="entry name" value="D-3-phosphoglycerate dehydrogenase (SerA)"/>
    <property type="match status" value="1"/>
</dbReference>
<feature type="domain" description="D-isomer specific 2-hydroxyacid dehydrogenase NAD-binding" evidence="6">
    <location>
        <begin position="106"/>
        <end position="281"/>
    </location>
</feature>
<dbReference type="CDD" id="cd12173">
    <property type="entry name" value="PGDH_4"/>
    <property type="match status" value="1"/>
</dbReference>
<evidence type="ECO:0000313" key="8">
    <source>
        <dbReference type="Proteomes" id="UP000555411"/>
    </source>
</evidence>
<evidence type="ECO:0000259" key="6">
    <source>
        <dbReference type="Pfam" id="PF02826"/>
    </source>
</evidence>
<evidence type="ECO:0000256" key="2">
    <source>
        <dbReference type="ARBA" id="ARBA00023002"/>
    </source>
</evidence>
<feature type="domain" description="D-isomer specific 2-hydroxyacid dehydrogenase catalytic" evidence="5">
    <location>
        <begin position="4"/>
        <end position="311"/>
    </location>
</feature>
<dbReference type="Pfam" id="PF02826">
    <property type="entry name" value="2-Hacid_dh_C"/>
    <property type="match status" value="1"/>
</dbReference>
<protein>
    <submittedName>
        <fullName evidence="7">Hydroxyacid dehydrogenase</fullName>
    </submittedName>
</protein>
<evidence type="ECO:0000259" key="5">
    <source>
        <dbReference type="Pfam" id="PF00389"/>
    </source>
</evidence>
<dbReference type="InterPro" id="IPR006139">
    <property type="entry name" value="D-isomer_2_OHA_DH_cat_dom"/>
</dbReference>
<dbReference type="SUPFAM" id="SSF51735">
    <property type="entry name" value="NAD(P)-binding Rossmann-fold domains"/>
    <property type="match status" value="1"/>
</dbReference>
<accession>A0A842I4L6</accession>
<sequence length="326" mass="34091">MPHILIAGKLHPAGLALLDATAGVTYTHVEEISEDSYQPYLEQADGMVIRTQPMTAASVAKAARVKIVSRHGVGYDAVDVAALNARGIPLCIVGDVNSVSVAEHAMMQILACAKQLIRSDRAVRNGPWGWRNRLEQGEVSGKALLIIGYGRIGRHLAVMAAAFGMKIVAHDPYLAAKGWPEGPVACADDLSAALAVADFVSVHIPKADRPIIGAAEIASMKRGAIIVNTARGGIVDEAALCDALRSGQIAAAALDVFDAEPPSADHPLLAFDQVILTPHTAGLTAEAAERMAVSSVQNVLDFFAGKLDPALVVNAAALRGAKELVK</sequence>
<dbReference type="PANTHER" id="PTHR42789">
    <property type="entry name" value="D-ISOMER SPECIFIC 2-HYDROXYACID DEHYDROGENASE FAMILY PROTEIN (AFU_ORTHOLOGUE AFUA_6G10090)"/>
    <property type="match status" value="1"/>
</dbReference>
<dbReference type="AlphaFoldDB" id="A0A842I4L6"/>
<comment type="caution">
    <text evidence="7">The sequence shown here is derived from an EMBL/GenBank/DDBJ whole genome shotgun (WGS) entry which is preliminary data.</text>
</comment>
<reference evidence="7 8" key="1">
    <citation type="journal article" date="2017" name="Int. J. Syst. Evol. Microbiol.">
        <title>Gemmobacter straminiformis sp. nov., isolated from an artificial fountain.</title>
        <authorList>
            <person name="Kang J.Y."/>
            <person name="Kim M.J."/>
            <person name="Chun J."/>
            <person name="Son K.P."/>
            <person name="Jahng K.Y."/>
        </authorList>
    </citation>
    <scope>NUCLEOTIDE SEQUENCE [LARGE SCALE GENOMIC DNA]</scope>
    <source>
        <strain evidence="7 8">CAM-8</strain>
    </source>
</reference>
<evidence type="ECO:0000256" key="3">
    <source>
        <dbReference type="ARBA" id="ARBA00023027"/>
    </source>
</evidence>
<dbReference type="Pfam" id="PF00389">
    <property type="entry name" value="2-Hacid_dh"/>
    <property type="match status" value="1"/>
</dbReference>
<dbReference type="EMBL" id="JACLQD010000002">
    <property type="protein sequence ID" value="MBC2835072.1"/>
    <property type="molecule type" value="Genomic_DNA"/>
</dbReference>
<proteinExistence type="inferred from homology"/>
<dbReference type="GO" id="GO:0016616">
    <property type="term" value="F:oxidoreductase activity, acting on the CH-OH group of donors, NAD or NADP as acceptor"/>
    <property type="evidence" value="ECO:0007669"/>
    <property type="project" value="InterPro"/>
</dbReference>
<gene>
    <name evidence="7" type="ORF">H7F16_06100</name>
</gene>
<dbReference type="SUPFAM" id="SSF52283">
    <property type="entry name" value="Formate/glycerate dehydrogenase catalytic domain-like"/>
    <property type="match status" value="1"/>
</dbReference>
<dbReference type="Gene3D" id="3.40.50.720">
    <property type="entry name" value="NAD(P)-binding Rossmann-like Domain"/>
    <property type="match status" value="2"/>
</dbReference>
<keyword evidence="8" id="KW-1185">Reference proteome</keyword>
<dbReference type="InterPro" id="IPR050857">
    <property type="entry name" value="D-2-hydroxyacid_DH"/>
</dbReference>
<evidence type="ECO:0000313" key="7">
    <source>
        <dbReference type="EMBL" id="MBC2835072.1"/>
    </source>
</evidence>
<evidence type="ECO:0000256" key="4">
    <source>
        <dbReference type="RuleBase" id="RU003719"/>
    </source>
</evidence>
<evidence type="ECO:0000256" key="1">
    <source>
        <dbReference type="ARBA" id="ARBA00005854"/>
    </source>
</evidence>
<dbReference type="InterPro" id="IPR006140">
    <property type="entry name" value="D-isomer_DH_NAD-bd"/>
</dbReference>
<keyword evidence="2 4" id="KW-0560">Oxidoreductase</keyword>
<dbReference type="PROSITE" id="PS00671">
    <property type="entry name" value="D_2_HYDROXYACID_DH_3"/>
    <property type="match status" value="1"/>
</dbReference>
<dbReference type="RefSeq" id="WP_185796704.1">
    <property type="nucleotide sequence ID" value="NZ_JACLQD010000002.1"/>
</dbReference>
<dbReference type="Proteomes" id="UP000555411">
    <property type="component" value="Unassembled WGS sequence"/>
</dbReference>
<organism evidence="7 8">
    <name type="scientific">Paragemmobacter straminiformis</name>
    <dbReference type="NCBI Taxonomy" id="2045119"/>
    <lineage>
        <taxon>Bacteria</taxon>
        <taxon>Pseudomonadati</taxon>
        <taxon>Pseudomonadota</taxon>
        <taxon>Alphaproteobacteria</taxon>
        <taxon>Rhodobacterales</taxon>
        <taxon>Paracoccaceae</taxon>
        <taxon>Paragemmobacter</taxon>
    </lineage>
</organism>
<dbReference type="GO" id="GO:0051287">
    <property type="term" value="F:NAD binding"/>
    <property type="evidence" value="ECO:0007669"/>
    <property type="project" value="InterPro"/>
</dbReference>
<dbReference type="PANTHER" id="PTHR42789:SF1">
    <property type="entry name" value="D-ISOMER SPECIFIC 2-HYDROXYACID DEHYDROGENASE FAMILY PROTEIN (AFU_ORTHOLOGUE AFUA_6G10090)"/>
    <property type="match status" value="1"/>
</dbReference>
<dbReference type="InterPro" id="IPR029753">
    <property type="entry name" value="D-isomer_DH_CS"/>
</dbReference>
<name>A0A842I4L6_9RHOB</name>